<dbReference type="STRING" id="27835.A0A0N4YNM5"/>
<feature type="region of interest" description="Disordered" evidence="1">
    <location>
        <begin position="91"/>
        <end position="117"/>
    </location>
</feature>
<keyword evidence="2" id="KW-0732">Signal</keyword>
<feature type="domain" description="Ground-like" evidence="3">
    <location>
        <begin position="242"/>
        <end position="321"/>
    </location>
</feature>
<evidence type="ECO:0000256" key="2">
    <source>
        <dbReference type="SAM" id="SignalP"/>
    </source>
</evidence>
<reference evidence="4 5" key="2">
    <citation type="submission" date="2018-11" db="EMBL/GenBank/DDBJ databases">
        <authorList>
            <consortium name="Pathogen Informatics"/>
        </authorList>
    </citation>
    <scope>NUCLEOTIDE SEQUENCE [LARGE SCALE GENOMIC DNA]</scope>
</reference>
<evidence type="ECO:0000313" key="5">
    <source>
        <dbReference type="Proteomes" id="UP000271162"/>
    </source>
</evidence>
<dbReference type="EMBL" id="UYSL01023699">
    <property type="protein sequence ID" value="VDL82565.1"/>
    <property type="molecule type" value="Genomic_DNA"/>
</dbReference>
<organism evidence="6">
    <name type="scientific">Nippostrongylus brasiliensis</name>
    <name type="common">Rat hookworm</name>
    <dbReference type="NCBI Taxonomy" id="27835"/>
    <lineage>
        <taxon>Eukaryota</taxon>
        <taxon>Metazoa</taxon>
        <taxon>Ecdysozoa</taxon>
        <taxon>Nematoda</taxon>
        <taxon>Chromadorea</taxon>
        <taxon>Rhabditida</taxon>
        <taxon>Rhabditina</taxon>
        <taxon>Rhabditomorpha</taxon>
        <taxon>Strongyloidea</taxon>
        <taxon>Heligmosomidae</taxon>
        <taxon>Nippostrongylus</taxon>
    </lineage>
</organism>
<evidence type="ECO:0000313" key="4">
    <source>
        <dbReference type="EMBL" id="VDL82565.1"/>
    </source>
</evidence>
<proteinExistence type="predicted"/>
<gene>
    <name evidence="4" type="ORF">NBR_LOCUS18840</name>
</gene>
<evidence type="ECO:0000256" key="1">
    <source>
        <dbReference type="SAM" id="MobiDB-lite"/>
    </source>
</evidence>
<sequence length="409" mass="47187">MRQLSFVLFATLIPIDIDGMQHSLHSGDVRHDVQKSHVRVQRDEQFQIQGVETLNCSAFRDYHENHNQDYYFFSLQDDVEARVNKVERTVPMRKKSKAAKRRQRSHRPTRGFSIPTQQETAYVEASEAKQRAQFFDLAEVSNPFLSAYAQLHTSSWLLKGPRAGGFGQARYYYPPRQRLPLRKCFYNPTVSFPHLFLRVFQQRAQFFDLAEGPRAGGFGQARYYYPPRQRLPLRKCFYNPTGYVCCNEILNDLMVETFAEMETRPKFHTCNIQAIANAMQKRTEEKFNTSFEAIVAYDDFAQKVHFSNDLICKVELGGRSIIDDRVIDRDMPTHISLSISLSPTMLLKIFGVYAIVQKSHEVAQDMYMLAYATARNVQERGLPPVGVLAQHGPITEALHKKSRKTTVIV</sequence>
<dbReference type="WBParaSite" id="NBR_0001883901-mRNA-1">
    <property type="protein sequence ID" value="NBR_0001883901-mRNA-1"/>
    <property type="gene ID" value="NBR_0001883901"/>
</dbReference>
<protein>
    <submittedName>
        <fullName evidence="6">Ground-like domain-containing protein</fullName>
    </submittedName>
</protein>
<name>A0A0N4YNM5_NIPBR</name>
<dbReference type="PANTHER" id="PTHR31967">
    <property type="entry name" value="GROUNDHOG (HEDGEHOG-LIKE FAMILY)-RELATED"/>
    <property type="match status" value="1"/>
</dbReference>
<feature type="signal peptide" evidence="2">
    <location>
        <begin position="1"/>
        <end position="19"/>
    </location>
</feature>
<dbReference type="AlphaFoldDB" id="A0A0N4YNM5"/>
<evidence type="ECO:0000259" key="3">
    <source>
        <dbReference type="Pfam" id="PF04155"/>
    </source>
</evidence>
<dbReference type="PANTHER" id="PTHR31967:SF14">
    <property type="entry name" value="GROUND-LIKE DOMAIN-CONTAINING PROTEIN"/>
    <property type="match status" value="1"/>
</dbReference>
<feature type="chain" id="PRO_5043125999" evidence="2">
    <location>
        <begin position="20"/>
        <end position="409"/>
    </location>
</feature>
<accession>A0A0N4YNM5</accession>
<keyword evidence="5" id="KW-1185">Reference proteome</keyword>
<dbReference type="Proteomes" id="UP000271162">
    <property type="component" value="Unassembled WGS sequence"/>
</dbReference>
<dbReference type="InterPro" id="IPR007284">
    <property type="entry name" value="Ground-like_dom"/>
</dbReference>
<evidence type="ECO:0000313" key="6">
    <source>
        <dbReference type="WBParaSite" id="NBR_0001883901-mRNA-1"/>
    </source>
</evidence>
<dbReference type="Pfam" id="PF04155">
    <property type="entry name" value="Ground-like"/>
    <property type="match status" value="1"/>
</dbReference>
<feature type="compositionally biased region" description="Basic residues" evidence="1">
    <location>
        <begin position="91"/>
        <end position="109"/>
    </location>
</feature>
<reference evidence="6" key="1">
    <citation type="submission" date="2017-02" db="UniProtKB">
        <authorList>
            <consortium name="WormBaseParasite"/>
        </authorList>
    </citation>
    <scope>IDENTIFICATION</scope>
</reference>